<evidence type="ECO:0000313" key="3">
    <source>
        <dbReference type="Proteomes" id="UP000294309"/>
    </source>
</evidence>
<name>A0A4P7AJI2_9MOLU</name>
<accession>A0A4P7AJI2</accession>
<dbReference type="EMBL" id="CP038013">
    <property type="protein sequence ID" value="QBQ07690.1"/>
    <property type="molecule type" value="Genomic_DNA"/>
</dbReference>
<keyword evidence="3" id="KW-1185">Reference proteome</keyword>
<gene>
    <name evidence="2" type="ORF">SGLAD_v1c04910</name>
</gene>
<dbReference type="Pfam" id="PF05979">
    <property type="entry name" value="DUF896"/>
    <property type="match status" value="1"/>
</dbReference>
<evidence type="ECO:0000256" key="1">
    <source>
        <dbReference type="ARBA" id="ARBA00022490"/>
    </source>
</evidence>
<dbReference type="PANTHER" id="PTHR37300">
    <property type="entry name" value="UPF0291 PROTEIN CBO2609/CLC_2481"/>
    <property type="match status" value="1"/>
</dbReference>
<keyword evidence="1" id="KW-0963">Cytoplasm</keyword>
<dbReference type="HAMAP" id="MF_01103">
    <property type="entry name" value="UPF0291"/>
    <property type="match status" value="1"/>
</dbReference>
<evidence type="ECO:0000313" key="2">
    <source>
        <dbReference type="EMBL" id="QBQ07690.1"/>
    </source>
</evidence>
<dbReference type="Gene3D" id="1.10.287.540">
    <property type="entry name" value="Helix hairpin bin"/>
    <property type="match status" value="1"/>
</dbReference>
<proteinExistence type="inferred from homology"/>
<dbReference type="RefSeq" id="WP_134297479.1">
    <property type="nucleotide sequence ID" value="NZ_CP038013.1"/>
</dbReference>
<dbReference type="SUPFAM" id="SSF158221">
    <property type="entry name" value="YnzC-like"/>
    <property type="match status" value="1"/>
</dbReference>
<organism evidence="2 3">
    <name type="scientific">Spiroplasma gladiatoris</name>
    <dbReference type="NCBI Taxonomy" id="2143"/>
    <lineage>
        <taxon>Bacteria</taxon>
        <taxon>Bacillati</taxon>
        <taxon>Mycoplasmatota</taxon>
        <taxon>Mollicutes</taxon>
        <taxon>Entomoplasmatales</taxon>
        <taxon>Spiroplasmataceae</taxon>
        <taxon>Spiroplasma</taxon>
    </lineage>
</organism>
<reference evidence="2 3" key="1">
    <citation type="submission" date="2019-03" db="EMBL/GenBank/DDBJ databases">
        <title>Complete genome sequence of Spiroplasma gladiatoris TG-1 (DSM 22552).</title>
        <authorList>
            <person name="Lin Y.-C."/>
            <person name="Chou L."/>
            <person name="Kuo C.-H."/>
        </authorList>
    </citation>
    <scope>NUCLEOTIDE SEQUENCE [LARGE SCALE GENOMIC DNA]</scope>
    <source>
        <strain evidence="2 3">TG-1</strain>
    </source>
</reference>
<dbReference type="Proteomes" id="UP000294309">
    <property type="component" value="Chromosome"/>
</dbReference>
<dbReference type="PANTHER" id="PTHR37300:SF1">
    <property type="entry name" value="UPF0291 PROTEIN YNZC"/>
    <property type="match status" value="1"/>
</dbReference>
<sequence>METLIKRINELATLQKEDKLTPELKKEQEVLRKKYIELYKNGLLEQLKTIKLVDENGNDITNEKLKRLKEQK</sequence>
<dbReference type="KEGG" id="sgq:SGLAD_v1c04910"/>
<dbReference type="InterPro" id="IPR009242">
    <property type="entry name" value="DUF896"/>
</dbReference>
<dbReference type="OrthoDB" id="390105at2"/>
<dbReference type="AlphaFoldDB" id="A0A4P7AJI2"/>
<protein>
    <submittedName>
        <fullName evidence="2">Uncharacterized protein</fullName>
    </submittedName>
</protein>